<proteinExistence type="predicted"/>
<dbReference type="Proteomes" id="UP000004671">
    <property type="component" value="Chromosome"/>
</dbReference>
<dbReference type="AlphaFoldDB" id="H1XYU3"/>
<reference evidence="2 5" key="2">
    <citation type="submission" date="2016-11" db="EMBL/GenBank/DDBJ databases">
        <title>Genomic analysis of Caldithrix abyssi and proposal of a novel bacterial phylum Caldithrichaeota.</title>
        <authorList>
            <person name="Kublanov I."/>
            <person name="Sigalova O."/>
            <person name="Gavrilov S."/>
            <person name="Lebedinsky A."/>
            <person name="Ivanova N."/>
            <person name="Daum C."/>
            <person name="Reddy T."/>
            <person name="Klenk H.P."/>
            <person name="Goker M."/>
            <person name="Reva O."/>
            <person name="Miroshnichenko M."/>
            <person name="Kyprides N."/>
            <person name="Woyke T."/>
            <person name="Gelfand M."/>
        </authorList>
    </citation>
    <scope>NUCLEOTIDE SEQUENCE [LARGE SCALE GENOMIC DNA]</scope>
    <source>
        <strain evidence="2 5">LF13</strain>
    </source>
</reference>
<evidence type="ECO:0000256" key="1">
    <source>
        <dbReference type="SAM" id="Phobius"/>
    </source>
</evidence>
<evidence type="ECO:0000313" key="5">
    <source>
        <dbReference type="Proteomes" id="UP000183868"/>
    </source>
</evidence>
<keyword evidence="1" id="KW-1133">Transmembrane helix</keyword>
<evidence type="ECO:0000313" key="2">
    <source>
        <dbReference type="EMBL" id="APF20520.1"/>
    </source>
</evidence>
<dbReference type="RefSeq" id="WP_006928039.1">
    <property type="nucleotide sequence ID" value="NZ_CM001402.1"/>
</dbReference>
<evidence type="ECO:0000313" key="3">
    <source>
        <dbReference type="EMBL" id="EHO40962.1"/>
    </source>
</evidence>
<keyword evidence="1" id="KW-0812">Transmembrane</keyword>
<feature type="transmembrane region" description="Helical" evidence="1">
    <location>
        <begin position="209"/>
        <end position="228"/>
    </location>
</feature>
<sequence length="367" mass="42664" precursor="true">MKKILLPHLLSALFVSVLLLTLAFILRPVAPFSRPVSDELKALQQLNLNPQDAFQYQLYHEMARTLTGPDSVRYFELWRQLVSEAGSERLLEQKQYQQRLAYRKSFGSLLGMYVKFVFVFLIVMAATYYGVQTLGLYFFVRRQQMRPPDFYRLFFLLRQGLIRSDGKLLTDALRVLIRIGARAMFFLLFFAPAYVVAYSLKSDFTSQSILFLIVLGVLTNGLLITYATKFYHFLLNESQKGYVRTAIVKNLSNDYQFKGKNGIAPHQIFALKKQFKGHVLQHIYMNSAFQYVATFKEQAAFVISSLVIIEMALNIHGHLSYELLQQLLYRNFDQALYMVLGLYLLVKATEIFTDFLVFKKRQRFEKG</sequence>
<evidence type="ECO:0000313" key="4">
    <source>
        <dbReference type="Proteomes" id="UP000004671"/>
    </source>
</evidence>
<protein>
    <submittedName>
        <fullName evidence="3">Uncharacterized protein</fullName>
    </submittedName>
</protein>
<keyword evidence="4" id="KW-1185">Reference proteome</keyword>
<dbReference type="KEGG" id="caby:Cabys_3775"/>
<name>H1XYU3_CALAY</name>
<dbReference type="EMBL" id="CM001402">
    <property type="protein sequence ID" value="EHO40962.1"/>
    <property type="molecule type" value="Genomic_DNA"/>
</dbReference>
<organism evidence="3 4">
    <name type="scientific">Caldithrix abyssi DSM 13497</name>
    <dbReference type="NCBI Taxonomy" id="880073"/>
    <lineage>
        <taxon>Bacteria</taxon>
        <taxon>Pseudomonadati</taxon>
        <taxon>Calditrichota</taxon>
        <taxon>Calditrichia</taxon>
        <taxon>Calditrichales</taxon>
        <taxon>Calditrichaceae</taxon>
        <taxon>Caldithrix</taxon>
    </lineage>
</organism>
<feature type="transmembrane region" description="Helical" evidence="1">
    <location>
        <begin position="175"/>
        <end position="197"/>
    </location>
</feature>
<dbReference type="PaxDb" id="880073-Calab_1339"/>
<dbReference type="HOGENOM" id="CLU_753738_0_0_0"/>
<dbReference type="EMBL" id="CP018099">
    <property type="protein sequence ID" value="APF20520.1"/>
    <property type="molecule type" value="Genomic_DNA"/>
</dbReference>
<accession>H1XYU3</accession>
<keyword evidence="1" id="KW-0472">Membrane</keyword>
<feature type="transmembrane region" description="Helical" evidence="1">
    <location>
        <begin position="299"/>
        <end position="315"/>
    </location>
</feature>
<dbReference type="Proteomes" id="UP000183868">
    <property type="component" value="Chromosome"/>
</dbReference>
<gene>
    <name evidence="2" type="ORF">Cabys_3775</name>
    <name evidence="3" type="ORF">Calab_1339</name>
</gene>
<dbReference type="STRING" id="880073.Cabys_3775"/>
<dbReference type="InParanoid" id="H1XYU3"/>
<reference evidence="3 4" key="1">
    <citation type="submission" date="2011-09" db="EMBL/GenBank/DDBJ databases">
        <title>The permanent draft genome of Caldithrix abyssi DSM 13497.</title>
        <authorList>
            <consortium name="US DOE Joint Genome Institute (JGI-PGF)"/>
            <person name="Lucas S."/>
            <person name="Han J."/>
            <person name="Lapidus A."/>
            <person name="Bruce D."/>
            <person name="Goodwin L."/>
            <person name="Pitluck S."/>
            <person name="Peters L."/>
            <person name="Kyrpides N."/>
            <person name="Mavromatis K."/>
            <person name="Ivanova N."/>
            <person name="Mikhailova N."/>
            <person name="Chertkov O."/>
            <person name="Detter J.C."/>
            <person name="Tapia R."/>
            <person name="Han C."/>
            <person name="Land M."/>
            <person name="Hauser L."/>
            <person name="Markowitz V."/>
            <person name="Cheng J.-F."/>
            <person name="Hugenholtz P."/>
            <person name="Woyke T."/>
            <person name="Wu D."/>
            <person name="Spring S."/>
            <person name="Brambilla E."/>
            <person name="Klenk H.-P."/>
            <person name="Eisen J.A."/>
        </authorList>
    </citation>
    <scope>NUCLEOTIDE SEQUENCE [LARGE SCALE GENOMIC DNA]</scope>
    <source>
        <strain evidence="3 4">DSM 13497</strain>
    </source>
</reference>
<feature type="transmembrane region" description="Helical" evidence="1">
    <location>
        <begin position="335"/>
        <end position="358"/>
    </location>
</feature>
<feature type="transmembrane region" description="Helical" evidence="1">
    <location>
        <begin position="116"/>
        <end position="140"/>
    </location>
</feature>